<accession>A0A9X2AVT5</accession>
<feature type="domain" description="ANTAR" evidence="1">
    <location>
        <begin position="121"/>
        <end position="182"/>
    </location>
</feature>
<comment type="caution">
    <text evidence="2">The sequence shown here is derived from an EMBL/GenBank/DDBJ whole genome shotgun (WGS) entry which is preliminary data.</text>
</comment>
<proteinExistence type="predicted"/>
<dbReference type="GO" id="GO:0003723">
    <property type="term" value="F:RNA binding"/>
    <property type="evidence" value="ECO:0007669"/>
    <property type="project" value="InterPro"/>
</dbReference>
<dbReference type="Gene3D" id="1.10.10.10">
    <property type="entry name" value="Winged helix-like DNA-binding domain superfamily/Winged helix DNA-binding domain"/>
    <property type="match status" value="1"/>
</dbReference>
<dbReference type="EMBL" id="JAJNNZ010000007">
    <property type="protein sequence ID" value="MCJ2377214.1"/>
    <property type="molecule type" value="Genomic_DNA"/>
</dbReference>
<sequence>MPKTPVLVCCDSIAEQAHISARLAQDFDKIMGCQLSQLESMLQKEPSSTLVISWQQPCAELSLIIDVAKQKKRPLLVILKQLNNADINRLPFGNDYVLLPHDSQFSLNAWVIHARQVREKSIQDEQKIAALNLKIEERKVVEKAKGLLMKHHHLDEQTAFAALRKSAMQSSLSLGQVAKNLINTLESIHC</sequence>
<dbReference type="RefSeq" id="WP_244357155.1">
    <property type="nucleotide sequence ID" value="NZ_JAJNNZ010000007.1"/>
</dbReference>
<dbReference type="PROSITE" id="PS50921">
    <property type="entry name" value="ANTAR"/>
    <property type="match status" value="1"/>
</dbReference>
<dbReference type="InterPro" id="IPR011006">
    <property type="entry name" value="CheY-like_superfamily"/>
</dbReference>
<reference evidence="2" key="1">
    <citation type="submission" date="2021-11" db="EMBL/GenBank/DDBJ databases">
        <title>Vibrio ZSDE26 sp. nov. and Vibrio ZSDZ34 sp. nov., isolated from coastal seawater in Qingdao.</title>
        <authorList>
            <person name="Zhang P."/>
        </authorList>
    </citation>
    <scope>NUCLEOTIDE SEQUENCE</scope>
    <source>
        <strain evidence="2">ZSDZ34</strain>
    </source>
</reference>
<dbReference type="InterPro" id="IPR036388">
    <property type="entry name" value="WH-like_DNA-bd_sf"/>
</dbReference>
<evidence type="ECO:0000259" key="1">
    <source>
        <dbReference type="PROSITE" id="PS50921"/>
    </source>
</evidence>
<gene>
    <name evidence="2" type="ORF">LNL84_10270</name>
</gene>
<keyword evidence="3" id="KW-1185">Reference proteome</keyword>
<evidence type="ECO:0000313" key="3">
    <source>
        <dbReference type="Proteomes" id="UP001139488"/>
    </source>
</evidence>
<dbReference type="SUPFAM" id="SSF52172">
    <property type="entry name" value="CheY-like"/>
    <property type="match status" value="1"/>
</dbReference>
<evidence type="ECO:0000313" key="2">
    <source>
        <dbReference type="EMBL" id="MCJ2377214.1"/>
    </source>
</evidence>
<protein>
    <submittedName>
        <fullName evidence="2">ANTAR domain-containing protein</fullName>
    </submittedName>
</protein>
<dbReference type="SMART" id="SM01012">
    <property type="entry name" value="ANTAR"/>
    <property type="match status" value="1"/>
</dbReference>
<dbReference type="Proteomes" id="UP001139488">
    <property type="component" value="Unassembled WGS sequence"/>
</dbReference>
<dbReference type="InterPro" id="IPR005561">
    <property type="entry name" value="ANTAR"/>
</dbReference>
<dbReference type="AlphaFoldDB" id="A0A9X2AVT5"/>
<dbReference type="Pfam" id="PF03861">
    <property type="entry name" value="ANTAR"/>
    <property type="match status" value="1"/>
</dbReference>
<organism evidence="2 3">
    <name type="scientific">Vibrio gelatinilyticus</name>
    <dbReference type="NCBI Taxonomy" id="2893468"/>
    <lineage>
        <taxon>Bacteria</taxon>
        <taxon>Pseudomonadati</taxon>
        <taxon>Pseudomonadota</taxon>
        <taxon>Gammaproteobacteria</taxon>
        <taxon>Vibrionales</taxon>
        <taxon>Vibrionaceae</taxon>
        <taxon>Vibrio</taxon>
    </lineage>
</organism>
<name>A0A9X2AVT5_9VIBR</name>